<feature type="transmembrane region" description="Helical" evidence="12">
    <location>
        <begin position="156"/>
        <end position="174"/>
    </location>
</feature>
<evidence type="ECO:0000256" key="8">
    <source>
        <dbReference type="ARBA" id="ARBA00023136"/>
    </source>
</evidence>
<comment type="subcellular location">
    <subcellularLocation>
        <location evidence="1">Membrane</location>
        <topology evidence="1">Multi-pass membrane protein</topology>
    </subcellularLocation>
</comment>
<evidence type="ECO:0000256" key="12">
    <source>
        <dbReference type="SAM" id="Phobius"/>
    </source>
</evidence>
<dbReference type="Proteomes" id="UP000177614">
    <property type="component" value="Unassembled WGS sequence"/>
</dbReference>
<dbReference type="Gene3D" id="1.20.120.1760">
    <property type="match status" value="1"/>
</dbReference>
<evidence type="ECO:0008006" key="15">
    <source>
        <dbReference type="Google" id="ProtNLM"/>
    </source>
</evidence>
<dbReference type="Pfam" id="PF01066">
    <property type="entry name" value="CDP-OH_P_transf"/>
    <property type="match status" value="1"/>
</dbReference>
<dbReference type="STRING" id="1817814.A2V81_01170"/>
<evidence type="ECO:0000256" key="2">
    <source>
        <dbReference type="ARBA" id="ARBA00010441"/>
    </source>
</evidence>
<dbReference type="InterPro" id="IPR000462">
    <property type="entry name" value="CDP-OH_P_trans"/>
</dbReference>
<keyword evidence="6 12" id="KW-1133">Transmembrane helix</keyword>
<dbReference type="GO" id="GO:0016780">
    <property type="term" value="F:phosphotransferase activity, for other substituted phosphate groups"/>
    <property type="evidence" value="ECO:0007669"/>
    <property type="project" value="InterPro"/>
</dbReference>
<dbReference type="PROSITE" id="PS00379">
    <property type="entry name" value="CDP_ALCOHOL_P_TRANSF"/>
    <property type="match status" value="1"/>
</dbReference>
<evidence type="ECO:0000256" key="10">
    <source>
        <dbReference type="ARBA" id="ARBA00023264"/>
    </source>
</evidence>
<keyword evidence="10" id="KW-1208">Phospholipid metabolism</keyword>
<evidence type="ECO:0000313" key="14">
    <source>
        <dbReference type="Proteomes" id="UP000177614"/>
    </source>
</evidence>
<evidence type="ECO:0000256" key="11">
    <source>
        <dbReference type="RuleBase" id="RU003750"/>
    </source>
</evidence>
<keyword evidence="3" id="KW-0444">Lipid biosynthesis</keyword>
<feature type="transmembrane region" description="Helical" evidence="12">
    <location>
        <begin position="27"/>
        <end position="53"/>
    </location>
</feature>
<name>A0A1F4XIL6_9BACT</name>
<feature type="transmembrane region" description="Helical" evidence="12">
    <location>
        <begin position="121"/>
        <end position="144"/>
    </location>
</feature>
<reference evidence="13 14" key="1">
    <citation type="journal article" date="2016" name="Nat. Commun.">
        <title>Thousands of microbial genomes shed light on interconnected biogeochemical processes in an aquifer system.</title>
        <authorList>
            <person name="Anantharaman K."/>
            <person name="Brown C.T."/>
            <person name="Hug L.A."/>
            <person name="Sharon I."/>
            <person name="Castelle C.J."/>
            <person name="Probst A.J."/>
            <person name="Thomas B.C."/>
            <person name="Singh A."/>
            <person name="Wilkins M.J."/>
            <person name="Karaoz U."/>
            <person name="Brodie E.L."/>
            <person name="Williams K.H."/>
            <person name="Hubbard S.S."/>
            <person name="Banfield J.F."/>
        </authorList>
    </citation>
    <scope>NUCLEOTIDE SEQUENCE [LARGE SCALE GENOMIC DNA]</scope>
</reference>
<evidence type="ECO:0000256" key="9">
    <source>
        <dbReference type="ARBA" id="ARBA00023209"/>
    </source>
</evidence>
<evidence type="ECO:0000256" key="3">
    <source>
        <dbReference type="ARBA" id="ARBA00022516"/>
    </source>
</evidence>
<comment type="similarity">
    <text evidence="2 11">Belongs to the CDP-alcohol phosphatidyltransferase class-I family.</text>
</comment>
<comment type="caution">
    <text evidence="13">The sequence shown here is derived from an EMBL/GenBank/DDBJ whole genome shotgun (WGS) entry which is preliminary data.</text>
</comment>
<dbReference type="PANTHER" id="PTHR14269:SF62">
    <property type="entry name" value="CDP-DIACYLGLYCEROL--GLYCEROL-3-PHOSPHATE 3-PHOSPHATIDYLTRANSFERASE 1, CHLOROPLASTIC"/>
    <property type="match status" value="1"/>
</dbReference>
<keyword evidence="5 12" id="KW-0812">Transmembrane</keyword>
<dbReference type="AlphaFoldDB" id="A0A1F4XIL6"/>
<evidence type="ECO:0000256" key="1">
    <source>
        <dbReference type="ARBA" id="ARBA00004141"/>
    </source>
</evidence>
<dbReference type="InterPro" id="IPR043130">
    <property type="entry name" value="CDP-OH_PTrfase_TM_dom"/>
</dbReference>
<evidence type="ECO:0000313" key="13">
    <source>
        <dbReference type="EMBL" id="OGC81476.1"/>
    </source>
</evidence>
<keyword evidence="9" id="KW-0594">Phospholipid biosynthesis</keyword>
<evidence type="ECO:0000256" key="7">
    <source>
        <dbReference type="ARBA" id="ARBA00023098"/>
    </source>
</evidence>
<evidence type="ECO:0000256" key="4">
    <source>
        <dbReference type="ARBA" id="ARBA00022679"/>
    </source>
</evidence>
<feature type="transmembrane region" description="Helical" evidence="12">
    <location>
        <begin position="180"/>
        <end position="200"/>
    </location>
</feature>
<sequence>MMQWISNGVYQFQKHCDRLMAKSFDKIWLFFGITPNVLTIARFIGTAILWALFLTETNASDFWNYSILALFIITALTDLWDGALARNTNQVTHIGTLLDPLADKLLIGSVLYFLAATLAHWTLYMIIFLEAMMIVLNIIFYMVWESKIKGANAYGKLKMGLEVVFVAMLLLGVYQQSPDIITAGYYIGGVAVFFAIISMLKGIQDSASAL</sequence>
<dbReference type="EMBL" id="MEWR01000026">
    <property type="protein sequence ID" value="OGC81476.1"/>
    <property type="molecule type" value="Genomic_DNA"/>
</dbReference>
<dbReference type="InterPro" id="IPR050324">
    <property type="entry name" value="CDP-alcohol_PTase-I"/>
</dbReference>
<proteinExistence type="inferred from homology"/>
<feature type="transmembrane region" description="Helical" evidence="12">
    <location>
        <begin position="65"/>
        <end position="85"/>
    </location>
</feature>
<keyword evidence="4 11" id="KW-0808">Transferase</keyword>
<dbReference type="GO" id="GO:0046474">
    <property type="term" value="P:glycerophospholipid biosynthetic process"/>
    <property type="evidence" value="ECO:0007669"/>
    <property type="project" value="TreeGrafter"/>
</dbReference>
<dbReference type="GO" id="GO:0016020">
    <property type="term" value="C:membrane"/>
    <property type="evidence" value="ECO:0007669"/>
    <property type="project" value="UniProtKB-SubCell"/>
</dbReference>
<keyword evidence="8 12" id="KW-0472">Membrane</keyword>
<protein>
    <recommendedName>
        <fullName evidence="15">CDP-diacylglycerol--glycerol-3-phosphate 3-phosphatidyltransferase</fullName>
    </recommendedName>
</protein>
<evidence type="ECO:0000256" key="6">
    <source>
        <dbReference type="ARBA" id="ARBA00022989"/>
    </source>
</evidence>
<organism evidence="13 14">
    <name type="scientific">Candidatus Abawacabacteria bacterium RBG_16_42_10</name>
    <dbReference type="NCBI Taxonomy" id="1817814"/>
    <lineage>
        <taxon>Bacteria</taxon>
        <taxon>Candidatus Abawacaibacteriota</taxon>
    </lineage>
</organism>
<keyword evidence="7" id="KW-0443">Lipid metabolism</keyword>
<evidence type="ECO:0000256" key="5">
    <source>
        <dbReference type="ARBA" id="ARBA00022692"/>
    </source>
</evidence>
<dbReference type="InterPro" id="IPR048254">
    <property type="entry name" value="CDP_ALCOHOL_P_TRANSF_CS"/>
</dbReference>
<dbReference type="PANTHER" id="PTHR14269">
    <property type="entry name" value="CDP-DIACYLGLYCEROL--GLYCEROL-3-PHOSPHATE 3-PHOSPHATIDYLTRANSFERASE-RELATED"/>
    <property type="match status" value="1"/>
</dbReference>
<gene>
    <name evidence="13" type="ORF">A2V81_01170</name>
</gene>
<accession>A0A1F4XIL6</accession>